<dbReference type="InterPro" id="IPR000524">
    <property type="entry name" value="Tscrpt_reg_HTH_GntR"/>
</dbReference>
<comment type="caution">
    <text evidence="6">The sequence shown here is derived from an EMBL/GenBank/DDBJ whole genome shotgun (WGS) entry which is preliminary data.</text>
</comment>
<dbReference type="PROSITE" id="PS50949">
    <property type="entry name" value="HTH_GNTR"/>
    <property type="match status" value="1"/>
</dbReference>
<reference evidence="6 7" key="1">
    <citation type="submission" date="2017-10" db="EMBL/GenBank/DDBJ databases">
        <title>Sedimentibacterium mangrovi gen. nov., sp. nov., a novel member of family Phyllobacteriacea isolated from mangrove sediment.</title>
        <authorList>
            <person name="Liao H."/>
            <person name="Tian Y."/>
        </authorList>
    </citation>
    <scope>NUCLEOTIDE SEQUENCE [LARGE SCALE GENOMIC DNA]</scope>
    <source>
        <strain evidence="6 7">X9-2-2</strain>
    </source>
</reference>
<dbReference type="InterPro" id="IPR011711">
    <property type="entry name" value="GntR_C"/>
</dbReference>
<dbReference type="GO" id="GO:0003700">
    <property type="term" value="F:DNA-binding transcription factor activity"/>
    <property type="evidence" value="ECO:0007669"/>
    <property type="project" value="InterPro"/>
</dbReference>
<evidence type="ECO:0000256" key="1">
    <source>
        <dbReference type="ARBA" id="ARBA00023015"/>
    </source>
</evidence>
<dbReference type="Pfam" id="PF07729">
    <property type="entry name" value="FCD"/>
    <property type="match status" value="1"/>
</dbReference>
<dbReference type="SMART" id="SM00345">
    <property type="entry name" value="HTH_GNTR"/>
    <property type="match status" value="1"/>
</dbReference>
<evidence type="ECO:0000256" key="3">
    <source>
        <dbReference type="ARBA" id="ARBA00023163"/>
    </source>
</evidence>
<keyword evidence="3" id="KW-0804">Transcription</keyword>
<keyword evidence="7" id="KW-1185">Reference proteome</keyword>
<dbReference type="InterPro" id="IPR008920">
    <property type="entry name" value="TF_FadR/GntR_C"/>
</dbReference>
<dbReference type="Proteomes" id="UP000221168">
    <property type="component" value="Unassembled WGS sequence"/>
</dbReference>
<dbReference type="GO" id="GO:0003677">
    <property type="term" value="F:DNA binding"/>
    <property type="evidence" value="ECO:0007669"/>
    <property type="project" value="UniProtKB-KW"/>
</dbReference>
<proteinExistence type="predicted"/>
<sequence length="244" mass="26822">MMKKIDKKAATEESPSRKKRGALMVHEKLREDIQWLRIDPGSALDEVALSKTYDVSRTPIREALLLLANEGFVQFLQNRTSIVAPLSLHNQAAFLDTFILLSRGLIRAAAMHGPVPAAPMEAFVADYAKGLEAGDTEAAFRAQLALYTHIADLSRNRFLAKYFLEAQGASVRMKLLYFFPHLSGTEKTEAVARLQAVVDAMAAGDPEAGDAAVRDAILFETRVIQGGLAPRYGHRMTIDQGDKP</sequence>
<protein>
    <recommendedName>
        <fullName evidence="5">HTH gntR-type domain-containing protein</fullName>
    </recommendedName>
</protein>
<evidence type="ECO:0000313" key="7">
    <source>
        <dbReference type="Proteomes" id="UP000221168"/>
    </source>
</evidence>
<dbReference type="RefSeq" id="WP_099306265.1">
    <property type="nucleotide sequence ID" value="NZ_PDVP01000005.1"/>
</dbReference>
<keyword evidence="2" id="KW-0238">DNA-binding</keyword>
<feature type="compositionally biased region" description="Basic and acidic residues" evidence="4">
    <location>
        <begin position="7"/>
        <end position="16"/>
    </location>
</feature>
<gene>
    <name evidence="6" type="ORF">CSC94_10315</name>
</gene>
<dbReference type="Gene3D" id="1.20.120.530">
    <property type="entry name" value="GntR ligand-binding domain-like"/>
    <property type="match status" value="1"/>
</dbReference>
<dbReference type="PANTHER" id="PTHR43537:SF5">
    <property type="entry name" value="UXU OPERON TRANSCRIPTIONAL REGULATOR"/>
    <property type="match status" value="1"/>
</dbReference>
<dbReference type="EMBL" id="PDVP01000005">
    <property type="protein sequence ID" value="PHP66944.1"/>
    <property type="molecule type" value="Genomic_DNA"/>
</dbReference>
<dbReference type="SUPFAM" id="SSF48008">
    <property type="entry name" value="GntR ligand-binding domain-like"/>
    <property type="match status" value="1"/>
</dbReference>
<keyword evidence="1" id="KW-0805">Transcription regulation</keyword>
<evidence type="ECO:0000313" key="6">
    <source>
        <dbReference type="EMBL" id="PHP66944.1"/>
    </source>
</evidence>
<evidence type="ECO:0000256" key="2">
    <source>
        <dbReference type="ARBA" id="ARBA00023125"/>
    </source>
</evidence>
<evidence type="ECO:0000256" key="4">
    <source>
        <dbReference type="SAM" id="MobiDB-lite"/>
    </source>
</evidence>
<dbReference type="PANTHER" id="PTHR43537">
    <property type="entry name" value="TRANSCRIPTIONAL REGULATOR, GNTR FAMILY"/>
    <property type="match status" value="1"/>
</dbReference>
<evidence type="ECO:0000259" key="5">
    <source>
        <dbReference type="PROSITE" id="PS50949"/>
    </source>
</evidence>
<feature type="domain" description="HTH gntR-type" evidence="5">
    <location>
        <begin position="19"/>
        <end position="86"/>
    </location>
</feature>
<dbReference type="InterPro" id="IPR036390">
    <property type="entry name" value="WH_DNA-bd_sf"/>
</dbReference>
<dbReference type="Gene3D" id="1.10.10.10">
    <property type="entry name" value="Winged helix-like DNA-binding domain superfamily/Winged helix DNA-binding domain"/>
    <property type="match status" value="1"/>
</dbReference>
<dbReference type="AlphaFoldDB" id="A0A2G1QNA1"/>
<feature type="region of interest" description="Disordered" evidence="4">
    <location>
        <begin position="1"/>
        <end position="21"/>
    </location>
</feature>
<dbReference type="Pfam" id="PF00392">
    <property type="entry name" value="GntR"/>
    <property type="match status" value="1"/>
</dbReference>
<accession>A0A2G1QNA1</accession>
<organism evidence="6 7">
    <name type="scientific">Zhengella mangrovi</name>
    <dbReference type="NCBI Taxonomy" id="1982044"/>
    <lineage>
        <taxon>Bacteria</taxon>
        <taxon>Pseudomonadati</taxon>
        <taxon>Pseudomonadota</taxon>
        <taxon>Alphaproteobacteria</taxon>
        <taxon>Hyphomicrobiales</taxon>
        <taxon>Notoacmeibacteraceae</taxon>
        <taxon>Zhengella</taxon>
    </lineage>
</organism>
<name>A0A2G1QNA1_9HYPH</name>
<dbReference type="SUPFAM" id="SSF46785">
    <property type="entry name" value="Winged helix' DNA-binding domain"/>
    <property type="match status" value="1"/>
</dbReference>
<dbReference type="OrthoDB" id="8638122at2"/>
<dbReference type="InterPro" id="IPR036388">
    <property type="entry name" value="WH-like_DNA-bd_sf"/>
</dbReference>